<evidence type="ECO:0008006" key="3">
    <source>
        <dbReference type="Google" id="ProtNLM"/>
    </source>
</evidence>
<sequence length="86" mass="9601">MLTDAQNLSPEEATKQILGYCTEPHGRMAILEHLHVPLTSDSYDKYIKKLVDDKLIASDLLVVRSAKKQIFVTTRKGLTFLGNISA</sequence>
<name>A0A369QU21_9BACT</name>
<dbReference type="RefSeq" id="WP_115375192.1">
    <property type="nucleotide sequence ID" value="NZ_QASA01000001.1"/>
</dbReference>
<keyword evidence="2" id="KW-1185">Reference proteome</keyword>
<dbReference type="Proteomes" id="UP000253919">
    <property type="component" value="Unassembled WGS sequence"/>
</dbReference>
<organism evidence="1 2">
    <name type="scientific">Adhaeribacter pallidiroseus</name>
    <dbReference type="NCBI Taxonomy" id="2072847"/>
    <lineage>
        <taxon>Bacteria</taxon>
        <taxon>Pseudomonadati</taxon>
        <taxon>Bacteroidota</taxon>
        <taxon>Cytophagia</taxon>
        <taxon>Cytophagales</taxon>
        <taxon>Hymenobacteraceae</taxon>
        <taxon>Adhaeribacter</taxon>
    </lineage>
</organism>
<reference evidence="1 2" key="1">
    <citation type="submission" date="2018-04" db="EMBL/GenBank/DDBJ databases">
        <title>Adhaeribacter sp. HMF7616 genome sequencing and assembly.</title>
        <authorList>
            <person name="Kang H."/>
            <person name="Kang J."/>
            <person name="Cha I."/>
            <person name="Kim H."/>
            <person name="Joh K."/>
        </authorList>
    </citation>
    <scope>NUCLEOTIDE SEQUENCE [LARGE SCALE GENOMIC DNA]</scope>
    <source>
        <strain evidence="1 2">HMF7616</strain>
    </source>
</reference>
<gene>
    <name evidence="1" type="ORF">AHMF7616_04940</name>
</gene>
<accession>A0A369QU21</accession>
<comment type="caution">
    <text evidence="1">The sequence shown here is derived from an EMBL/GenBank/DDBJ whole genome shotgun (WGS) entry which is preliminary data.</text>
</comment>
<dbReference type="Gene3D" id="1.10.10.10">
    <property type="entry name" value="Winged helix-like DNA-binding domain superfamily/Winged helix DNA-binding domain"/>
    <property type="match status" value="1"/>
</dbReference>
<dbReference type="AlphaFoldDB" id="A0A369QU21"/>
<dbReference type="InterPro" id="IPR036388">
    <property type="entry name" value="WH-like_DNA-bd_sf"/>
</dbReference>
<evidence type="ECO:0000313" key="2">
    <source>
        <dbReference type="Proteomes" id="UP000253919"/>
    </source>
</evidence>
<protein>
    <recommendedName>
        <fullName evidence="3">ArnR1-like winged helix-turn-helix domain-containing protein</fullName>
    </recommendedName>
</protein>
<dbReference type="EMBL" id="QASA01000001">
    <property type="protein sequence ID" value="RDC66309.1"/>
    <property type="molecule type" value="Genomic_DNA"/>
</dbReference>
<evidence type="ECO:0000313" key="1">
    <source>
        <dbReference type="EMBL" id="RDC66309.1"/>
    </source>
</evidence>
<proteinExistence type="predicted"/>